<sequence length="149" mass="16554">MAMFGLSEFGLQPIELQRGSHLHRFVVKVCDAITVCVDNLDNSAVVDKLLYDLGCSHYRYGAKEEYFEAIQHGVLHSLELRLGPQFDDKAKSAWTAVLILISQKMIEAMRQQKADKQLGGGHNEEEEKTDNSGEGGSGGQEEARRETDA</sequence>
<dbReference type="GO" id="GO:0046872">
    <property type="term" value="F:metal ion binding"/>
    <property type="evidence" value="ECO:0007669"/>
    <property type="project" value="UniProtKB-KW"/>
</dbReference>
<dbReference type="InterPro" id="IPR012292">
    <property type="entry name" value="Globin/Proto"/>
</dbReference>
<keyword evidence="2 8" id="KW-0813">Transport</keyword>
<evidence type="ECO:0000256" key="7">
    <source>
        <dbReference type="ARBA" id="ARBA00030087"/>
    </source>
</evidence>
<proteinExistence type="inferred from homology"/>
<name>A0ABD0KT67_9CAEN</name>
<dbReference type="PANTHER" id="PTHR46458:SF1">
    <property type="entry name" value="GEO09476P1"/>
    <property type="match status" value="1"/>
</dbReference>
<evidence type="ECO:0000256" key="9">
    <source>
        <dbReference type="SAM" id="MobiDB-lite"/>
    </source>
</evidence>
<dbReference type="InterPro" id="IPR050532">
    <property type="entry name" value="Globin-like_OT"/>
</dbReference>
<evidence type="ECO:0000256" key="8">
    <source>
        <dbReference type="RuleBase" id="RU000356"/>
    </source>
</evidence>
<keyword evidence="3 8" id="KW-0349">Heme</keyword>
<evidence type="ECO:0000256" key="2">
    <source>
        <dbReference type="ARBA" id="ARBA00022448"/>
    </source>
</evidence>
<feature type="region of interest" description="Disordered" evidence="9">
    <location>
        <begin position="112"/>
        <end position="149"/>
    </location>
</feature>
<evidence type="ECO:0000256" key="4">
    <source>
        <dbReference type="ARBA" id="ARBA00022621"/>
    </source>
</evidence>
<organism evidence="11 12">
    <name type="scientific">Batillaria attramentaria</name>
    <dbReference type="NCBI Taxonomy" id="370345"/>
    <lineage>
        <taxon>Eukaryota</taxon>
        <taxon>Metazoa</taxon>
        <taxon>Spiralia</taxon>
        <taxon>Lophotrochozoa</taxon>
        <taxon>Mollusca</taxon>
        <taxon>Gastropoda</taxon>
        <taxon>Caenogastropoda</taxon>
        <taxon>Sorbeoconcha</taxon>
        <taxon>Cerithioidea</taxon>
        <taxon>Batillariidae</taxon>
        <taxon>Batillaria</taxon>
    </lineage>
</organism>
<reference evidence="11 12" key="1">
    <citation type="journal article" date="2023" name="Sci. Data">
        <title>Genome assembly of the Korean intertidal mud-creeper Batillaria attramentaria.</title>
        <authorList>
            <person name="Patra A.K."/>
            <person name="Ho P.T."/>
            <person name="Jun S."/>
            <person name="Lee S.J."/>
            <person name="Kim Y."/>
            <person name="Won Y.J."/>
        </authorList>
    </citation>
    <scope>NUCLEOTIDE SEQUENCE [LARGE SCALE GENOMIC DNA]</scope>
    <source>
        <strain evidence="11">Wonlab-2016</strain>
    </source>
</reference>
<dbReference type="PANTHER" id="PTHR46458">
    <property type="entry name" value="BLR2807 PROTEIN"/>
    <property type="match status" value="1"/>
</dbReference>
<evidence type="ECO:0000259" key="10">
    <source>
        <dbReference type="PROSITE" id="PS01033"/>
    </source>
</evidence>
<feature type="domain" description="Globin" evidence="10">
    <location>
        <begin position="1"/>
        <end position="110"/>
    </location>
</feature>
<evidence type="ECO:0000256" key="6">
    <source>
        <dbReference type="ARBA" id="ARBA00023004"/>
    </source>
</evidence>
<dbReference type="InterPro" id="IPR009050">
    <property type="entry name" value="Globin-like_sf"/>
</dbReference>
<comment type="caution">
    <text evidence="11">The sequence shown here is derived from an EMBL/GenBank/DDBJ whole genome shotgun (WGS) entry which is preliminary data.</text>
</comment>
<dbReference type="InterPro" id="IPR000971">
    <property type="entry name" value="Globin"/>
</dbReference>
<keyword evidence="4 8" id="KW-0561">Oxygen transport</keyword>
<evidence type="ECO:0000313" key="12">
    <source>
        <dbReference type="Proteomes" id="UP001519460"/>
    </source>
</evidence>
<evidence type="ECO:0000256" key="1">
    <source>
        <dbReference type="ARBA" id="ARBA00013895"/>
    </source>
</evidence>
<dbReference type="Pfam" id="PF00042">
    <property type="entry name" value="Globin"/>
    <property type="match status" value="1"/>
</dbReference>
<keyword evidence="12" id="KW-1185">Reference proteome</keyword>
<dbReference type="AlphaFoldDB" id="A0ABD0KT67"/>
<dbReference type="Gene3D" id="1.10.490.10">
    <property type="entry name" value="Globins"/>
    <property type="match status" value="1"/>
</dbReference>
<feature type="compositionally biased region" description="Basic and acidic residues" evidence="9">
    <location>
        <begin position="112"/>
        <end position="131"/>
    </location>
</feature>
<evidence type="ECO:0000256" key="5">
    <source>
        <dbReference type="ARBA" id="ARBA00022723"/>
    </source>
</evidence>
<dbReference type="GO" id="GO:0005344">
    <property type="term" value="F:oxygen carrier activity"/>
    <property type="evidence" value="ECO:0007669"/>
    <property type="project" value="UniProtKB-KW"/>
</dbReference>
<accession>A0ABD0KT67</accession>
<keyword evidence="5" id="KW-0479">Metal-binding</keyword>
<gene>
    <name evidence="11" type="ORF">BaRGS_00018581</name>
</gene>
<comment type="similarity">
    <text evidence="8">Belongs to the globin family.</text>
</comment>
<keyword evidence="6" id="KW-0408">Iron</keyword>
<dbReference type="SUPFAM" id="SSF46458">
    <property type="entry name" value="Globin-like"/>
    <property type="match status" value="1"/>
</dbReference>
<dbReference type="PROSITE" id="PS01033">
    <property type="entry name" value="GLOBIN"/>
    <property type="match status" value="1"/>
</dbReference>
<dbReference type="EMBL" id="JACVVK020000129">
    <property type="protein sequence ID" value="KAK7490236.1"/>
    <property type="molecule type" value="Genomic_DNA"/>
</dbReference>
<protein>
    <recommendedName>
        <fullName evidence="1">Globin</fullName>
    </recommendedName>
    <alternativeName>
        <fullName evidence="7">Myoglobin</fullName>
    </alternativeName>
</protein>
<evidence type="ECO:0000256" key="3">
    <source>
        <dbReference type="ARBA" id="ARBA00022617"/>
    </source>
</evidence>
<dbReference type="Proteomes" id="UP001519460">
    <property type="component" value="Unassembled WGS sequence"/>
</dbReference>
<evidence type="ECO:0000313" key="11">
    <source>
        <dbReference type="EMBL" id="KAK7490236.1"/>
    </source>
</evidence>